<dbReference type="RefSeq" id="WP_217963435.1">
    <property type="nucleotide sequence ID" value="NZ_JAHTBN010000002.1"/>
</dbReference>
<dbReference type="Pfam" id="PF07302">
    <property type="entry name" value="AroM"/>
    <property type="match status" value="1"/>
</dbReference>
<protein>
    <submittedName>
        <fullName evidence="1">AroM family protein</fullName>
    </submittedName>
</protein>
<gene>
    <name evidence="1" type="ORF">ACFOY1_09620</name>
</gene>
<dbReference type="EMBL" id="JBHSBV010000003">
    <property type="protein sequence ID" value="MFC4201211.1"/>
    <property type="molecule type" value="Genomic_DNA"/>
</dbReference>
<name>A0ABV8NZ82_9BURK</name>
<keyword evidence="2" id="KW-1185">Reference proteome</keyword>
<accession>A0ABV8NZ82</accession>
<proteinExistence type="predicted"/>
<evidence type="ECO:0000313" key="1">
    <source>
        <dbReference type="EMBL" id="MFC4201211.1"/>
    </source>
</evidence>
<dbReference type="Proteomes" id="UP001595848">
    <property type="component" value="Unassembled WGS sequence"/>
</dbReference>
<dbReference type="NCBIfam" id="NF007788">
    <property type="entry name" value="PRK10481.1"/>
    <property type="match status" value="1"/>
</dbReference>
<organism evidence="1 2">
    <name type="scientific">Candidimonas humi</name>
    <dbReference type="NCBI Taxonomy" id="683355"/>
    <lineage>
        <taxon>Bacteria</taxon>
        <taxon>Pseudomonadati</taxon>
        <taxon>Pseudomonadota</taxon>
        <taxon>Betaproteobacteria</taxon>
        <taxon>Burkholderiales</taxon>
        <taxon>Alcaligenaceae</taxon>
        <taxon>Candidimonas</taxon>
    </lineage>
</organism>
<dbReference type="InterPro" id="IPR010843">
    <property type="entry name" value="Uncharacterised_AroM"/>
</dbReference>
<sequence length="234" mass="24720">MNQEASATAPRLLGTLTIGQAPRPDITPILESALPAGTRCVHAGVLDGLSKEQIAQRYVPRPGEPVLVSRLLDGSSVKLDKAAVRETLALKLRELEDQGCTVVLILCTGEFHGLDLQRAWLVEPDRIVPPAAAALAGERQAGVIVPLAEQAASEIGKFAALSRPPICEVASPYSGEVQDVARAARALRERGAQMLILDCMGFVEAHRRAAVEASGLPVVLSNALVAKLTAELMS</sequence>
<evidence type="ECO:0000313" key="2">
    <source>
        <dbReference type="Proteomes" id="UP001595848"/>
    </source>
</evidence>
<reference evidence="2" key="1">
    <citation type="journal article" date="2019" name="Int. J. Syst. Evol. Microbiol.">
        <title>The Global Catalogue of Microorganisms (GCM) 10K type strain sequencing project: providing services to taxonomists for standard genome sequencing and annotation.</title>
        <authorList>
            <consortium name="The Broad Institute Genomics Platform"/>
            <consortium name="The Broad Institute Genome Sequencing Center for Infectious Disease"/>
            <person name="Wu L."/>
            <person name="Ma J."/>
        </authorList>
    </citation>
    <scope>NUCLEOTIDE SEQUENCE [LARGE SCALE GENOMIC DNA]</scope>
    <source>
        <strain evidence="2">LMG 24813</strain>
    </source>
</reference>
<comment type="caution">
    <text evidence="1">The sequence shown here is derived from an EMBL/GenBank/DDBJ whole genome shotgun (WGS) entry which is preliminary data.</text>
</comment>